<comment type="caution">
    <text evidence="1">The sequence shown here is derived from an EMBL/GenBank/DDBJ whole genome shotgun (WGS) entry which is preliminary data.</text>
</comment>
<gene>
    <name evidence="1" type="ORF">CH333_00195</name>
</gene>
<proteinExistence type="predicted"/>
<protein>
    <submittedName>
        <fullName evidence="1">Uncharacterized protein</fullName>
    </submittedName>
</protein>
<evidence type="ECO:0000313" key="1">
    <source>
        <dbReference type="EMBL" id="OYD17582.1"/>
    </source>
</evidence>
<evidence type="ECO:0000313" key="2">
    <source>
        <dbReference type="Proteomes" id="UP000215215"/>
    </source>
</evidence>
<dbReference type="Proteomes" id="UP000215215">
    <property type="component" value="Unassembled WGS sequence"/>
</dbReference>
<sequence>MKSGIYRFKTFEEANRSYFERWLEKGKKLEDIDTYEYMRTRIKAYPPGVYRFRTPEEKHKDEALRVVKAWEKKIENR</sequence>
<name>A0A235BZE3_UNCW3</name>
<reference evidence="1 2" key="1">
    <citation type="submission" date="2017-07" db="EMBL/GenBank/DDBJ databases">
        <title>Recovery of genomes from metagenomes via a dereplication, aggregation, and scoring strategy.</title>
        <authorList>
            <person name="Sieber C.M."/>
            <person name="Probst A.J."/>
            <person name="Sharrar A."/>
            <person name="Thomas B.C."/>
            <person name="Hess M."/>
            <person name="Tringe S.G."/>
            <person name="Banfield J.F."/>
        </authorList>
    </citation>
    <scope>NUCLEOTIDE SEQUENCE [LARGE SCALE GENOMIC DNA]</scope>
    <source>
        <strain evidence="1">JGI_Cruoil_03_44_89</strain>
    </source>
</reference>
<organism evidence="1 2">
    <name type="scientific">candidate division WOR-3 bacterium JGI_Cruoil_03_44_89</name>
    <dbReference type="NCBI Taxonomy" id="1973748"/>
    <lineage>
        <taxon>Bacteria</taxon>
        <taxon>Bacteria division WOR-3</taxon>
    </lineage>
</organism>
<accession>A0A235BZE3</accession>
<dbReference type="AlphaFoldDB" id="A0A235BZE3"/>
<dbReference type="EMBL" id="NOZQ01000003">
    <property type="protein sequence ID" value="OYD17582.1"/>
    <property type="molecule type" value="Genomic_DNA"/>
</dbReference>